<proteinExistence type="predicted"/>
<sequence length="66" mass="7770">MEDIDFANLLSNLMEIEYDSDDDDYFQIEEEEEEECLELEDDVSEEDILDLKAIVSANFDPVVFDR</sequence>
<evidence type="ECO:0000313" key="1">
    <source>
        <dbReference type="EMBL" id="KAK8895075.1"/>
    </source>
</evidence>
<reference evidence="1 2" key="1">
    <citation type="submission" date="2024-04" db="EMBL/GenBank/DDBJ databases">
        <title>Tritrichomonas musculus Genome.</title>
        <authorList>
            <person name="Alves-Ferreira E."/>
            <person name="Grigg M."/>
            <person name="Lorenzi H."/>
            <person name="Galac M."/>
        </authorList>
    </citation>
    <scope>NUCLEOTIDE SEQUENCE [LARGE SCALE GENOMIC DNA]</scope>
    <source>
        <strain evidence="1 2">EAF2021</strain>
    </source>
</reference>
<organism evidence="1 2">
    <name type="scientific">Tritrichomonas musculus</name>
    <dbReference type="NCBI Taxonomy" id="1915356"/>
    <lineage>
        <taxon>Eukaryota</taxon>
        <taxon>Metamonada</taxon>
        <taxon>Parabasalia</taxon>
        <taxon>Tritrichomonadida</taxon>
        <taxon>Tritrichomonadidae</taxon>
        <taxon>Tritrichomonas</taxon>
    </lineage>
</organism>
<evidence type="ECO:0000313" key="2">
    <source>
        <dbReference type="Proteomes" id="UP001470230"/>
    </source>
</evidence>
<accession>A0ABR2KVC1</accession>
<gene>
    <name evidence="1" type="ORF">M9Y10_023517</name>
</gene>
<dbReference type="EMBL" id="JAPFFF010000003">
    <property type="protein sequence ID" value="KAK8895075.1"/>
    <property type="molecule type" value="Genomic_DNA"/>
</dbReference>
<keyword evidence="2" id="KW-1185">Reference proteome</keyword>
<dbReference type="Proteomes" id="UP001470230">
    <property type="component" value="Unassembled WGS sequence"/>
</dbReference>
<comment type="caution">
    <text evidence="1">The sequence shown here is derived from an EMBL/GenBank/DDBJ whole genome shotgun (WGS) entry which is preliminary data.</text>
</comment>
<name>A0ABR2KVC1_9EUKA</name>
<protein>
    <submittedName>
        <fullName evidence="1">Uncharacterized protein</fullName>
    </submittedName>
</protein>